<evidence type="ECO:0000256" key="4">
    <source>
        <dbReference type="ARBA" id="ARBA00022563"/>
    </source>
</evidence>
<evidence type="ECO:0000256" key="8">
    <source>
        <dbReference type="PIRNR" id="PIRNR000194"/>
    </source>
</evidence>
<evidence type="ECO:0000256" key="1">
    <source>
        <dbReference type="ARBA" id="ARBA00004903"/>
    </source>
</evidence>
<dbReference type="PROSITE" id="PS51330">
    <property type="entry name" value="DHFR_2"/>
    <property type="match status" value="1"/>
</dbReference>
<dbReference type="RefSeq" id="WP_380691864.1">
    <property type="nucleotide sequence ID" value="NZ_JBHRSS010000010.1"/>
</dbReference>
<evidence type="ECO:0000256" key="7">
    <source>
        <dbReference type="ARBA" id="ARBA00025067"/>
    </source>
</evidence>
<organism evidence="11 12">
    <name type="scientific">Salinisphaera aquimarina</name>
    <dbReference type="NCBI Taxonomy" id="2094031"/>
    <lineage>
        <taxon>Bacteria</taxon>
        <taxon>Pseudomonadati</taxon>
        <taxon>Pseudomonadota</taxon>
        <taxon>Gammaproteobacteria</taxon>
        <taxon>Salinisphaerales</taxon>
        <taxon>Salinisphaeraceae</taxon>
        <taxon>Salinisphaera</taxon>
    </lineage>
</organism>
<protein>
    <recommendedName>
        <fullName evidence="3 8">Dihydrofolate reductase</fullName>
        <ecNumber evidence="3 8">1.5.1.3</ecNumber>
    </recommendedName>
</protein>
<gene>
    <name evidence="11" type="ORF">ACFOSU_20420</name>
</gene>
<comment type="function">
    <text evidence="7 8">Key enzyme in folate metabolism. Catalyzes an essential reaction for de novo glycine and purine synthesis, and for DNA precursor synthesis.</text>
</comment>
<keyword evidence="4 8" id="KW-0554">One-carbon metabolism</keyword>
<dbReference type="Proteomes" id="UP001595462">
    <property type="component" value="Unassembled WGS sequence"/>
</dbReference>
<dbReference type="SUPFAM" id="SSF53597">
    <property type="entry name" value="Dihydrofolate reductase-like"/>
    <property type="match status" value="1"/>
</dbReference>
<dbReference type="GO" id="GO:0004146">
    <property type="term" value="F:dihydrofolate reductase activity"/>
    <property type="evidence" value="ECO:0007669"/>
    <property type="project" value="UniProtKB-EC"/>
</dbReference>
<name>A0ABV7EXN8_9GAMM</name>
<keyword evidence="6 8" id="KW-0560">Oxidoreductase</keyword>
<evidence type="ECO:0000313" key="12">
    <source>
        <dbReference type="Proteomes" id="UP001595462"/>
    </source>
</evidence>
<evidence type="ECO:0000256" key="2">
    <source>
        <dbReference type="ARBA" id="ARBA00009539"/>
    </source>
</evidence>
<dbReference type="PANTHER" id="PTHR48069">
    <property type="entry name" value="DIHYDROFOLATE REDUCTASE"/>
    <property type="match status" value="1"/>
</dbReference>
<sequence>MSKITPRITLIAAMDRHGVIGADGGMPWHIPGDLRWFKAQTIGRPILMGRRTFESIGRALPRRRNLVLTRDPDFAGPRVERVASLDATLALLDEDDGDELVVIGGAQVYALALPRATCLKITRIEACYAGDTWFPDVDWDEWETVDEQSIPAANDTPAHCFMTLHRRGA</sequence>
<dbReference type="PANTHER" id="PTHR48069:SF3">
    <property type="entry name" value="DIHYDROFOLATE REDUCTASE"/>
    <property type="match status" value="1"/>
</dbReference>
<dbReference type="InterPro" id="IPR012259">
    <property type="entry name" value="DHFR"/>
</dbReference>
<evidence type="ECO:0000259" key="10">
    <source>
        <dbReference type="PROSITE" id="PS51330"/>
    </source>
</evidence>
<reference evidence="12" key="1">
    <citation type="journal article" date="2019" name="Int. J. Syst. Evol. Microbiol.">
        <title>The Global Catalogue of Microorganisms (GCM) 10K type strain sequencing project: providing services to taxonomists for standard genome sequencing and annotation.</title>
        <authorList>
            <consortium name="The Broad Institute Genomics Platform"/>
            <consortium name="The Broad Institute Genome Sequencing Center for Infectious Disease"/>
            <person name="Wu L."/>
            <person name="Ma J."/>
        </authorList>
    </citation>
    <scope>NUCLEOTIDE SEQUENCE [LARGE SCALE GENOMIC DNA]</scope>
    <source>
        <strain evidence="12">KCTC 52640</strain>
    </source>
</reference>
<comment type="catalytic activity">
    <reaction evidence="8">
        <text>(6S)-5,6,7,8-tetrahydrofolate + NADP(+) = 7,8-dihydrofolate + NADPH + H(+)</text>
        <dbReference type="Rhea" id="RHEA:15009"/>
        <dbReference type="ChEBI" id="CHEBI:15378"/>
        <dbReference type="ChEBI" id="CHEBI:57451"/>
        <dbReference type="ChEBI" id="CHEBI:57453"/>
        <dbReference type="ChEBI" id="CHEBI:57783"/>
        <dbReference type="ChEBI" id="CHEBI:58349"/>
        <dbReference type="EC" id="1.5.1.3"/>
    </reaction>
</comment>
<dbReference type="EC" id="1.5.1.3" evidence="3 8"/>
<dbReference type="InterPro" id="IPR024072">
    <property type="entry name" value="DHFR-like_dom_sf"/>
</dbReference>
<dbReference type="PIRSF" id="PIRSF000194">
    <property type="entry name" value="DHFR"/>
    <property type="match status" value="1"/>
</dbReference>
<evidence type="ECO:0000256" key="5">
    <source>
        <dbReference type="ARBA" id="ARBA00022857"/>
    </source>
</evidence>
<evidence type="ECO:0000256" key="9">
    <source>
        <dbReference type="RuleBase" id="RU004474"/>
    </source>
</evidence>
<dbReference type="PROSITE" id="PS00075">
    <property type="entry name" value="DHFR_1"/>
    <property type="match status" value="1"/>
</dbReference>
<dbReference type="InterPro" id="IPR017925">
    <property type="entry name" value="DHFR_CS"/>
</dbReference>
<evidence type="ECO:0000313" key="11">
    <source>
        <dbReference type="EMBL" id="MFC3106246.1"/>
    </source>
</evidence>
<dbReference type="Gene3D" id="3.40.430.10">
    <property type="entry name" value="Dihydrofolate Reductase, subunit A"/>
    <property type="match status" value="1"/>
</dbReference>
<comment type="caution">
    <text evidence="11">The sequence shown here is derived from an EMBL/GenBank/DDBJ whole genome shotgun (WGS) entry which is preliminary data.</text>
</comment>
<dbReference type="Pfam" id="PF00186">
    <property type="entry name" value="DHFR_1"/>
    <property type="match status" value="1"/>
</dbReference>
<dbReference type="EMBL" id="JBHRSS010000010">
    <property type="protein sequence ID" value="MFC3106246.1"/>
    <property type="molecule type" value="Genomic_DNA"/>
</dbReference>
<dbReference type="PRINTS" id="PR00070">
    <property type="entry name" value="DHFR"/>
</dbReference>
<evidence type="ECO:0000256" key="6">
    <source>
        <dbReference type="ARBA" id="ARBA00023002"/>
    </source>
</evidence>
<dbReference type="InterPro" id="IPR001796">
    <property type="entry name" value="DHFR_dom"/>
</dbReference>
<feature type="domain" description="DHFR" evidence="10">
    <location>
        <begin position="7"/>
        <end position="169"/>
    </location>
</feature>
<comment type="similarity">
    <text evidence="2 8 9">Belongs to the dihydrofolate reductase family.</text>
</comment>
<evidence type="ECO:0000256" key="3">
    <source>
        <dbReference type="ARBA" id="ARBA00012856"/>
    </source>
</evidence>
<proteinExistence type="inferred from homology"/>
<keyword evidence="5 8" id="KW-0521">NADP</keyword>
<comment type="pathway">
    <text evidence="1 8">Cofactor biosynthesis; tetrahydrofolate biosynthesis; 5,6,7,8-tetrahydrofolate from 7,8-dihydrofolate: step 1/1.</text>
</comment>
<keyword evidence="12" id="KW-1185">Reference proteome</keyword>
<dbReference type="CDD" id="cd00209">
    <property type="entry name" value="DHFR"/>
    <property type="match status" value="1"/>
</dbReference>
<accession>A0ABV7EXN8</accession>